<evidence type="ECO:0000256" key="3">
    <source>
        <dbReference type="PROSITE-ProRule" id="PRU00221"/>
    </source>
</evidence>
<evidence type="ECO:0000256" key="4">
    <source>
        <dbReference type="SAM" id="MobiDB-lite"/>
    </source>
</evidence>
<feature type="compositionally biased region" description="Basic and acidic residues" evidence="4">
    <location>
        <begin position="648"/>
        <end position="661"/>
    </location>
</feature>
<feature type="repeat" description="WD" evidence="3">
    <location>
        <begin position="44"/>
        <end position="78"/>
    </location>
</feature>
<feature type="compositionally biased region" description="Polar residues" evidence="4">
    <location>
        <begin position="848"/>
        <end position="871"/>
    </location>
</feature>
<reference evidence="5 6" key="1">
    <citation type="journal article" date="2014" name="Nat. Commun.">
        <title>Molecular traces of alternative social organization in a termite genome.</title>
        <authorList>
            <person name="Terrapon N."/>
            <person name="Li C."/>
            <person name="Robertson H.M."/>
            <person name="Ji L."/>
            <person name="Meng X."/>
            <person name="Booth W."/>
            <person name="Chen Z."/>
            <person name="Childers C.P."/>
            <person name="Glastad K.M."/>
            <person name="Gokhale K."/>
            <person name="Gowin J."/>
            <person name="Gronenberg W."/>
            <person name="Hermansen R.A."/>
            <person name="Hu H."/>
            <person name="Hunt B.G."/>
            <person name="Huylmans A.K."/>
            <person name="Khalil S.M."/>
            <person name="Mitchell R.D."/>
            <person name="Munoz-Torres M.C."/>
            <person name="Mustard J.A."/>
            <person name="Pan H."/>
            <person name="Reese J.T."/>
            <person name="Scharf M.E."/>
            <person name="Sun F."/>
            <person name="Vogel H."/>
            <person name="Xiao J."/>
            <person name="Yang W."/>
            <person name="Yang Z."/>
            <person name="Yang Z."/>
            <person name="Zhou J."/>
            <person name="Zhu J."/>
            <person name="Brent C.S."/>
            <person name="Elsik C.G."/>
            <person name="Goodisman M.A."/>
            <person name="Liberles D.A."/>
            <person name="Roe R.M."/>
            <person name="Vargo E.L."/>
            <person name="Vilcinskas A."/>
            <person name="Wang J."/>
            <person name="Bornberg-Bauer E."/>
            <person name="Korb J."/>
            <person name="Zhang G."/>
            <person name="Liebig J."/>
        </authorList>
    </citation>
    <scope>NUCLEOTIDE SEQUENCE [LARGE SCALE GENOMIC DNA]</scope>
    <source>
        <tissue evidence="5">Whole organism</tissue>
    </source>
</reference>
<dbReference type="InterPro" id="IPR036322">
    <property type="entry name" value="WD40_repeat_dom_sf"/>
</dbReference>
<dbReference type="GO" id="GO:0045717">
    <property type="term" value="P:negative regulation of fatty acid biosynthetic process"/>
    <property type="evidence" value="ECO:0007669"/>
    <property type="project" value="TreeGrafter"/>
</dbReference>
<evidence type="ECO:0000313" key="6">
    <source>
        <dbReference type="Proteomes" id="UP000027135"/>
    </source>
</evidence>
<keyword evidence="1 3" id="KW-0853">WD repeat</keyword>
<dbReference type="STRING" id="136037.A0A067R3F0"/>
<dbReference type="PROSITE" id="PS50294">
    <property type="entry name" value="WD_REPEATS_REGION"/>
    <property type="match status" value="2"/>
</dbReference>
<dbReference type="eggNOG" id="KOG4227">
    <property type="taxonomic scope" value="Eukaryota"/>
</dbReference>
<dbReference type="PANTHER" id="PTHR15574">
    <property type="entry name" value="WD REPEAT DOMAIN-CONTAINING FAMILY"/>
    <property type="match status" value="1"/>
</dbReference>
<dbReference type="InParanoid" id="A0A067R3F0"/>
<protein>
    <submittedName>
        <fullName evidence="5">WD repeat-containing protein 22</fullName>
    </submittedName>
</protein>
<dbReference type="GO" id="GO:0005737">
    <property type="term" value="C:cytoplasm"/>
    <property type="evidence" value="ECO:0007669"/>
    <property type="project" value="TreeGrafter"/>
</dbReference>
<dbReference type="SMART" id="SM00320">
    <property type="entry name" value="WD40"/>
    <property type="match status" value="6"/>
</dbReference>
<dbReference type="InterPro" id="IPR001680">
    <property type="entry name" value="WD40_rpt"/>
</dbReference>
<evidence type="ECO:0000256" key="1">
    <source>
        <dbReference type="ARBA" id="ARBA00022574"/>
    </source>
</evidence>
<dbReference type="PROSITE" id="PS50082">
    <property type="entry name" value="WD_REPEATS_2"/>
    <property type="match status" value="2"/>
</dbReference>
<feature type="compositionally biased region" description="Low complexity" evidence="4">
    <location>
        <begin position="888"/>
        <end position="905"/>
    </location>
</feature>
<dbReference type="GO" id="GO:0080008">
    <property type="term" value="C:Cul4-RING E3 ubiquitin ligase complex"/>
    <property type="evidence" value="ECO:0007669"/>
    <property type="project" value="TreeGrafter"/>
</dbReference>
<dbReference type="EMBL" id="KK852730">
    <property type="protein sequence ID" value="KDR17529.1"/>
    <property type="molecule type" value="Genomic_DNA"/>
</dbReference>
<dbReference type="PROSITE" id="PS00678">
    <property type="entry name" value="WD_REPEATS_1"/>
    <property type="match status" value="1"/>
</dbReference>
<dbReference type="InterPro" id="IPR045151">
    <property type="entry name" value="DCAF8"/>
</dbReference>
<evidence type="ECO:0000256" key="2">
    <source>
        <dbReference type="ARBA" id="ARBA00022737"/>
    </source>
</evidence>
<feature type="compositionally biased region" description="Polar residues" evidence="4">
    <location>
        <begin position="722"/>
        <end position="733"/>
    </location>
</feature>
<sequence length="960" mass="106753">MASPSPANPLGYLVKRQYNDRLNINKQLLRERLYSARNLYRKDLLAHYGCVNAIEFSNKGELLASGGDDRRVLIWNVEQAVHGVGKPAAMRAQHISNIFCLGFDSTNSKVFSAGNDDQVIVHDAKTGDPLDYFLHEQPVYGISIDPINDNVFASACDDGRVLIYDIREPPSTEPFCLANYTSAFHAVMFNPVESRILTTANSKEGVGLWDVRKPLQVVMRYGGQNASQSCMSVRFNQRGTQILALRRRLPPVLYAVHSPSHVCQFDHAGYYNSCTMKSCCFAGEDDQYVLSGSDDFNLYVWRIPPSESKAQWIDSAHMILKGHRSIVNQVRFNPSNYIIASSGVEKLIKFWSPFPLPESTGSLLYENEPTDKQRKVFTHEDYLSLVLRSGQFMSHDYSHQSTKEDPRMMAFFDSLVQREIEGWSSEGSVSSEVSATGYAETFQDALVSPSSDSESAHSDSQIIEMQALAAAYLEALEGQVNNAPDQSADTERPQPVETQNRISQLIARKRAQLMRLARTRSQSDDTSETLRTANKKHKTRMLMLDSGHSTDSSNSGREVTVNKQDTVDAEYDVVNDKAKKRLSDVVKKENISGYQNGSTSASTSKNSKKSETKSSGDNRKRRMKFMLAFSESSDDDEGWKPSPPKRKLWNEAKSSEAKSSDTDAVGTSEVSGDEMQSGSKPQLNGGNENGQRKLTKKVKRLRKRRGKQSESENGTVVEDSDSNTSSDSMWCRTNRSERRNSSYHDKSAQSSSTSKSVKNNIVGKWNVKRKCDGHEKTLIETSSSSSDNDEENFSHRVLPRNKHSEVPNSTNPEALAKLKVSYARNFNYNKSVTKDECDSTGSNNNNNEYVNGSGTVISTSLPNPSTPNIKQSLLDVETPDSGTVMAPSSSTGSLESSSTFSPRPGSSGGNHHVESNGSHIVATDNDGSDDPDWMIFKRFKSRLDRARRNYRNHIGDSDSN</sequence>
<evidence type="ECO:0000313" key="5">
    <source>
        <dbReference type="EMBL" id="KDR17529.1"/>
    </source>
</evidence>
<feature type="compositionally biased region" description="Polar residues" evidence="4">
    <location>
        <begin position="668"/>
        <end position="686"/>
    </location>
</feature>
<accession>A0A067R3F0</accession>
<organism evidence="5 6">
    <name type="scientific">Zootermopsis nevadensis</name>
    <name type="common">Dampwood termite</name>
    <dbReference type="NCBI Taxonomy" id="136037"/>
    <lineage>
        <taxon>Eukaryota</taxon>
        <taxon>Metazoa</taxon>
        <taxon>Ecdysozoa</taxon>
        <taxon>Arthropoda</taxon>
        <taxon>Hexapoda</taxon>
        <taxon>Insecta</taxon>
        <taxon>Pterygota</taxon>
        <taxon>Neoptera</taxon>
        <taxon>Polyneoptera</taxon>
        <taxon>Dictyoptera</taxon>
        <taxon>Blattodea</taxon>
        <taxon>Blattoidea</taxon>
        <taxon>Termitoidae</taxon>
        <taxon>Termopsidae</taxon>
        <taxon>Zootermopsis</taxon>
    </lineage>
</organism>
<dbReference type="SUPFAM" id="SSF50978">
    <property type="entry name" value="WD40 repeat-like"/>
    <property type="match status" value="1"/>
</dbReference>
<dbReference type="Pfam" id="PF00400">
    <property type="entry name" value="WD40"/>
    <property type="match status" value="2"/>
</dbReference>
<keyword evidence="6" id="KW-1185">Reference proteome</keyword>
<dbReference type="InterPro" id="IPR019775">
    <property type="entry name" value="WD40_repeat_CS"/>
</dbReference>
<feature type="region of interest" description="Disordered" evidence="4">
    <location>
        <begin position="834"/>
        <end position="931"/>
    </location>
</feature>
<gene>
    <name evidence="5" type="ORF">L798_07982</name>
</gene>
<dbReference type="Gene3D" id="2.130.10.10">
    <property type="entry name" value="YVTN repeat-like/Quinoprotein amine dehydrogenase"/>
    <property type="match status" value="3"/>
</dbReference>
<dbReference type="FunCoup" id="A0A067R3F0">
    <property type="interactions" value="2"/>
</dbReference>
<feature type="region of interest" description="Disordered" evidence="4">
    <location>
        <begin position="591"/>
        <end position="761"/>
    </location>
</feature>
<proteinExistence type="predicted"/>
<feature type="compositionally biased region" description="Low complexity" evidence="4">
    <location>
        <begin position="748"/>
        <end position="758"/>
    </location>
</feature>
<dbReference type="AlphaFoldDB" id="A0A067R3F0"/>
<dbReference type="OrthoDB" id="5573735at2759"/>
<dbReference type="Proteomes" id="UP000027135">
    <property type="component" value="Unassembled WGS sequence"/>
</dbReference>
<keyword evidence="2" id="KW-0677">Repeat</keyword>
<name>A0A067R3F0_ZOONE</name>
<feature type="compositionally biased region" description="Polar residues" evidence="4">
    <location>
        <begin position="547"/>
        <end position="564"/>
    </location>
</feature>
<dbReference type="InterPro" id="IPR015943">
    <property type="entry name" value="WD40/YVTN_repeat-like_dom_sf"/>
</dbReference>
<dbReference type="PANTHER" id="PTHR15574:SF43">
    <property type="entry name" value="DDB1- AND CUL4-ASSOCIATED FACTOR 5"/>
    <property type="match status" value="1"/>
</dbReference>
<feature type="compositionally biased region" description="Basic and acidic residues" evidence="4">
    <location>
        <begin position="608"/>
        <end position="618"/>
    </location>
</feature>
<feature type="region of interest" description="Disordered" evidence="4">
    <location>
        <begin position="517"/>
        <end position="564"/>
    </location>
</feature>
<feature type="compositionally biased region" description="Basic residues" evidence="4">
    <location>
        <begin position="693"/>
        <end position="706"/>
    </location>
</feature>
<feature type="repeat" description="WD" evidence="3">
    <location>
        <begin position="320"/>
        <end position="352"/>
    </location>
</feature>
<feature type="compositionally biased region" description="Basic and acidic residues" evidence="4">
    <location>
        <begin position="734"/>
        <end position="747"/>
    </location>
</feature>